<dbReference type="SUPFAM" id="SSF56801">
    <property type="entry name" value="Acetyl-CoA synthetase-like"/>
    <property type="match status" value="1"/>
</dbReference>
<dbReference type="InterPro" id="IPR010037">
    <property type="entry name" value="FkbH_domain"/>
</dbReference>
<dbReference type="PROSITE" id="PS52004">
    <property type="entry name" value="KS3_2"/>
    <property type="match status" value="1"/>
</dbReference>
<dbReference type="Gene3D" id="3.40.47.10">
    <property type="match status" value="1"/>
</dbReference>
<feature type="domain" description="Carrier" evidence="9">
    <location>
        <begin position="2891"/>
        <end position="2966"/>
    </location>
</feature>
<evidence type="ECO:0000259" key="10">
    <source>
        <dbReference type="PROSITE" id="PS52004"/>
    </source>
</evidence>
<dbReference type="SMART" id="SM00825">
    <property type="entry name" value="PKS_KS"/>
    <property type="match status" value="1"/>
</dbReference>
<dbReference type="SUPFAM" id="SSF52777">
    <property type="entry name" value="CoA-dependent acyltransferases"/>
    <property type="match status" value="6"/>
</dbReference>
<dbReference type="CDD" id="cd19531">
    <property type="entry name" value="LCL_NRPS-like"/>
    <property type="match status" value="3"/>
</dbReference>
<evidence type="ECO:0000256" key="1">
    <source>
        <dbReference type="ARBA" id="ARBA00001957"/>
    </source>
</evidence>
<dbReference type="Gene3D" id="3.40.50.980">
    <property type="match status" value="2"/>
</dbReference>
<dbReference type="InterPro" id="IPR014031">
    <property type="entry name" value="Ketoacyl_synth_C"/>
</dbReference>
<dbReference type="Pfam" id="PF00550">
    <property type="entry name" value="PP-binding"/>
    <property type="match status" value="3"/>
</dbReference>
<protein>
    <submittedName>
        <fullName evidence="11">Amino acid adenylation domain-containing protein</fullName>
    </submittedName>
</protein>
<dbReference type="InterPro" id="IPR014030">
    <property type="entry name" value="Ketoacyl_synth_N"/>
</dbReference>
<dbReference type="SUPFAM" id="SSF56784">
    <property type="entry name" value="HAD-like"/>
    <property type="match status" value="1"/>
</dbReference>
<evidence type="ECO:0000256" key="8">
    <source>
        <dbReference type="ARBA" id="ARBA00023268"/>
    </source>
</evidence>
<dbReference type="PANTHER" id="PTHR45527">
    <property type="entry name" value="NONRIBOSOMAL PEPTIDE SYNTHETASE"/>
    <property type="match status" value="1"/>
</dbReference>
<dbReference type="InterPro" id="IPR036736">
    <property type="entry name" value="ACP-like_sf"/>
</dbReference>
<accession>A0ABR8MU22</accession>
<dbReference type="InterPro" id="IPR010071">
    <property type="entry name" value="AA_adenyl_dom"/>
</dbReference>
<keyword evidence="3" id="KW-0596">Phosphopantetheine</keyword>
<dbReference type="NCBIfam" id="TIGR01681">
    <property type="entry name" value="HAD-SF-IIIC"/>
    <property type="match status" value="1"/>
</dbReference>
<feature type="domain" description="Ketosynthase family 3 (KS3)" evidence="10">
    <location>
        <begin position="25"/>
        <end position="451"/>
    </location>
</feature>
<evidence type="ECO:0000256" key="6">
    <source>
        <dbReference type="ARBA" id="ARBA00022737"/>
    </source>
</evidence>
<evidence type="ECO:0000256" key="4">
    <source>
        <dbReference type="ARBA" id="ARBA00022553"/>
    </source>
</evidence>
<dbReference type="Pfam" id="PF00668">
    <property type="entry name" value="Condensation"/>
    <property type="match status" value="3"/>
</dbReference>
<dbReference type="Gene3D" id="1.10.1240.100">
    <property type="match status" value="1"/>
</dbReference>
<dbReference type="Gene3D" id="3.40.50.1110">
    <property type="entry name" value="SGNH hydrolase"/>
    <property type="match status" value="1"/>
</dbReference>
<dbReference type="PROSITE" id="PS00455">
    <property type="entry name" value="AMP_BINDING"/>
    <property type="match status" value="1"/>
</dbReference>
<dbReference type="PROSITE" id="PS00606">
    <property type="entry name" value="KS3_1"/>
    <property type="match status" value="1"/>
</dbReference>
<dbReference type="NCBIfam" id="TIGR01733">
    <property type="entry name" value="AA-adenyl-dom"/>
    <property type="match status" value="1"/>
</dbReference>
<dbReference type="InterPro" id="IPR018201">
    <property type="entry name" value="Ketoacyl_synth_AS"/>
</dbReference>
<dbReference type="InterPro" id="IPR036412">
    <property type="entry name" value="HAD-like_sf"/>
</dbReference>
<dbReference type="InterPro" id="IPR010033">
    <property type="entry name" value="HAD_SF_ppase_IIIC"/>
</dbReference>
<evidence type="ECO:0000259" key="9">
    <source>
        <dbReference type="PROSITE" id="PS50075"/>
    </source>
</evidence>
<dbReference type="InterPro" id="IPR000873">
    <property type="entry name" value="AMP-dep_synth/lig_dom"/>
</dbReference>
<comment type="similarity">
    <text evidence="2">Belongs to the ATP-dependent AMP-binding enzyme family.</text>
</comment>
<keyword evidence="5" id="KW-0808">Transferase</keyword>
<feature type="domain" description="Carrier" evidence="9">
    <location>
        <begin position="1834"/>
        <end position="1909"/>
    </location>
</feature>
<dbReference type="SUPFAM" id="SSF47336">
    <property type="entry name" value="ACP-like"/>
    <property type="match status" value="3"/>
</dbReference>
<dbReference type="NCBIfam" id="TIGR01686">
    <property type="entry name" value="FkbH"/>
    <property type="match status" value="1"/>
</dbReference>
<dbReference type="InterPro" id="IPR045851">
    <property type="entry name" value="AMP-bd_C_sf"/>
</dbReference>
<dbReference type="Pfam" id="PF02801">
    <property type="entry name" value="Ketoacyl-synt_C"/>
    <property type="match status" value="1"/>
</dbReference>
<keyword evidence="4" id="KW-0597">Phosphoprotein</keyword>
<evidence type="ECO:0000256" key="5">
    <source>
        <dbReference type="ARBA" id="ARBA00022679"/>
    </source>
</evidence>
<dbReference type="Gene3D" id="2.30.38.10">
    <property type="entry name" value="Luciferase, Domain 3"/>
    <property type="match status" value="1"/>
</dbReference>
<dbReference type="InterPro" id="IPR025110">
    <property type="entry name" value="AMP-bd_C"/>
</dbReference>
<dbReference type="InterPro" id="IPR023213">
    <property type="entry name" value="CAT-like_dom_sf"/>
</dbReference>
<evidence type="ECO:0000256" key="7">
    <source>
        <dbReference type="ARBA" id="ARBA00023194"/>
    </source>
</evidence>
<name>A0ABR8MU22_9BACL</name>
<dbReference type="InterPro" id="IPR023214">
    <property type="entry name" value="HAD_sf"/>
</dbReference>
<dbReference type="RefSeq" id="WP_191203404.1">
    <property type="nucleotide sequence ID" value="NZ_JACXZA010000002.1"/>
</dbReference>
<reference evidence="11 12" key="1">
    <citation type="submission" date="2020-09" db="EMBL/GenBank/DDBJ databases">
        <title>Paenibacillus sp. strain PR3 16S rRNA gene Genome sequencing and assembly.</title>
        <authorList>
            <person name="Kim J."/>
        </authorList>
    </citation>
    <scope>NUCLEOTIDE SEQUENCE [LARGE SCALE GENOMIC DNA]</scope>
    <source>
        <strain evidence="11 12">PR3</strain>
    </source>
</reference>
<dbReference type="InterPro" id="IPR020841">
    <property type="entry name" value="PKS_Beta-ketoAc_synthase_dom"/>
</dbReference>
<dbReference type="InterPro" id="IPR009081">
    <property type="entry name" value="PP-bd_ACP"/>
</dbReference>
<sequence length="3420" mass="386958">MLDFNVIKWGEQGVGESPPVEELSMHEIAIIGISAKLPLVDDLEQFWKYIQNGVDFISEFPEARRRDIEPYAKKRIRHSGEPEYFHGAFLEEIDTFDYAFFKLSPKEASLTTPNQRLFLETAWHAFEDAGYSRQQLAGSRTGVYVGYNSDSLYDYKSMVADTDPDLMSLAIPGNLSSIIAGRISYLLDLKGPSLCIDTACSSSLVSVHMACQALRNQECDMAIAGSVKVHLMPLANEVKIGIEASDWRARTFDDSSDGTGAGEGVIAFLLKPLGKALQDGDSIYAVIKGSAVNQDGSSIGMTAPNAASQEAVIVQAWENAGVDPESISYIEAHGTGTKLGDPIEVDGIQRAFRRFTDRKHFVAIGSTKTNLGHLDHAAGMAGMLKAVLAMKHKQIPPLLHFNRPNQTINFIESPVYVADSLMEWESEGQPRRCGVSAFGMSGTNCHIVLEEAPPVEEGKSFPGESDSFLLSLSAKSDSALRRLVMEYSKLTIQEDRLADMCFTASLKRDHYEHRLAIVFHNSQELIGKCEQLLRQGLASREEQGIFYGYQKPEGALSNGNEPAANSAPSLMELARLYAQGASIAWEQLYKGQKPRKMRLPAYPFEASRCWLDIDKAAANLYVLESSIRETAALAVEEVELAGRASGIYTAVEREIAQIWGETLGFRKLDVADNFHELGGDSILALKIVNRIRLELSVPLEVSDLFNYVTVADLAGFLEQNALQQNHRTDYYAALKPAAKREHYPLTSSQYRVFIQEQFGAQGTENNTPFCIMSDGMLNMERLEGVFRELIANHEALRTSFQFRDGQAVQLISDSVDFQIKRFQSSKNELDAVISSFVQPFDLATAPLLRVGIVMFSSGRHLIMIDMHHIISDGVSSSILIKQFCELYKGRAVEAAAVQFKDYAVWQQEALQAGLLDDHKRFWLEQLSGELPKLQMPTDFARPAQKGAAGQSLRYPVPAETRSMLESFAKTSGVTMNSLLFSLYTAFLHLNTGQNDMVVGTLVSGRNHPYLENVFGMFINFLPIRIRIQPAQTLTEHLLQVNRTIGEAYTHDYPFDQMISDLQLKTDRSRNPLYDTMLVYHNEFQMNPTAQLNMEEEGLTFSEYPLHNSASPLDFKLDVWSDLAGEMVWVMQYDTALYTEASMRLFLDRFLMLADYAGEHADVPFGQIHLRNEMEPAAQQDLPVDESEHAKQDDLIDLVVSATFTSEPIEETIRWWCGQFQLDTKVTFAPYHQVFQQLLDPASLFAANKGVNVLLVRFEDFLRDDISTEQVKKAKLESIYTDLVKSLEKPAGKAFYWVGVFPVATHLSLSSEMLNYVDALNQRWKQTLSGFEHIHLIDFGAAGSSLFPTEPQIFDAIKDQEGHLPFTDEFYAAMGTVIARNLVAWKKQKFKAIILDCDNTIWQGVSGETGPLGVGLEAPFRELQQFMLDRFNEGMLLALCSKNNEQDVWDVFEKNPRMILKREHFVSSRINWQAKSANLRQLADELNLGLDSFIFLDDSALECSEVLQHCPEVLALQLPGNPLQISAFLQHVWAFDKFSVTEEDRKRTSYYLAEAKRRSSQDIEYGTIDGFLQSLELRLTMRRLEPEQAARAAQLTQRTNQFNMSTVRRTEEEILMLLASDKTQCWGIEVEDRFGEYGFVGLVIGSMEQQTFVLDTFLLSCRVLGRQVELAILCVLKQFVKDCGGLALDAPYVKSKKNEPFKLFLDQSGWEAVGEENGSVRYRLPLERIADAMDHIQINTERVKRDEGMEPAAAIESLRHEKSLSVQGEDKTEIIPNHSLNQQWDWTVSGLEDSSLPHYAYLLPLKHCTANQLLQLSETDEGQIHRGEIVEEHASQWSKTERELFAIWIEILRMNLIELDDHFFDIGGNSLQAVSLASRIHQQFNVQLTLRELFTAPTIRQMARTIEPREQSVFTDIIPVPDRPDYPVTSAQKRLLVLQQLDERNNSYNQTCLFEVEGELDKKRLQGVCRELVNRHESLRTSFQWQDGEFVQKVIPSADFPLEEYEAGESGIGEVISQFIRPFDLKVAPLFRAGVIPVAEHRHLLMFDMHHAVADGVSISILMDEFLTLYQGDTLPKLRVQYRDFAVWQQTQLSRELMHSHERYWLQTFSDDIPVLNLPTDFPRPTVQTFEGGRVAFALDSGLQERVQQLASSTNSTPYMVYLAAYNILLSKYCGQEDIVVGSPSAGRPHADLEGMIGMFVNTLVLRNKPGGAKTFRQFLTEVKNNTLQALEHQDYPFEDLVEKLNVQRDLSRNPLFDTMFSYQNMSWSYKRITGLQIKPYAGEDHYSRFDITLELAELEGGLQLRMDYASKLFQHQTMQRFARHYVQILKAVTMSPEMLISQIDMMDKLEKAQLMFGFNETYAAYDSNRTIHQWLEERATGMPDQTAVVLGSEQMTYGELNGKANQLARTLRANGVQPDHPVAIMMERSFEMLIGIFGILKAGGAYVPIDPHFPEERIRYILDDTGTKLLLSQSYLMERLAFSGLWLDLKDPEVYHHDSSNLKPLAGPTHLAYVIYTSGSTGKPKGVMLEHTAVVNRIHWMQKQYPLGPQDVILQKTAFTFDVSVWELFWWSYAGSSVCLLQPREEKDPQKIVAAIAEHNVTTMHFVPSMLHLFLDYVERQSESDKAEGTSDGRLSDSLKSLRHVFASGEALPARQVERFYQFFYPDLAAKLINLYGPTEAAIDVTCFECQPSEVLETVPIGKPIDNIQLYIVDAFMKLQPVGVPGELCIAGVGLARGYMNRPDLTSEKFVDNPFQPGERMYRTGDLARWLPDGCIEYMGRLDHQVKLRGFRIELGEIETALLSCEDVAEAVVLVKGSAGEDQQLCAYLVTKHEVNVNDIRMHLKKKLPDYMIPSFYIQLDNMPLTSNGKVDRKALMQLKGHLQSSNDYMAPQNQLEAQLVEIWKRLLSLERVGVQDNFFEIGGHSLKAITLLAKVQQHFQVKLGLKEIFQAPTIEQLAIAIQNAAASAHEEIPKAESAASYPLSSAQMKLFVLQQLDLSDTTYHLPGAYIIEGDLDIPRLEWTFQALVQRHESLRTSFDMSAGEFIQIIHPEADFRLHTMDLTDDQWEEMIPSLLKPFDLRVPPLMRAVLIRLPERNVLYIDMHHIISDGVSLGIIVKDLLSLYAGRELSELRLQYKDYAVWQQKSLAQGALQQQEAYWQNRFSGTIPTLRLPLDFSRPAVQSFEGSRIRLTLDRQMTTSLNALAAANNATLYMVVLSAFHILLSKYSGSEDIVVGTPAAGRTHADLQGIVGMLVNTLAIRSQPESHMTFQDYLQEMKQITLDAFENQDYPFEQLVEKLQLPRDISRNPLYDAMFVLQNQDDAELNAGNMKVVPYEFFLPAAKVDISLEIMERQEQMNLALDYAVKLFRKETAEQMLTDYVRILTAVTMDPNTRIADIQLQGPYATRKPARIQDIEFNF</sequence>
<dbReference type="SMART" id="SM00823">
    <property type="entry name" value="PKS_PP"/>
    <property type="match status" value="3"/>
</dbReference>
<evidence type="ECO:0000256" key="3">
    <source>
        <dbReference type="ARBA" id="ARBA00022450"/>
    </source>
</evidence>
<evidence type="ECO:0000256" key="2">
    <source>
        <dbReference type="ARBA" id="ARBA00006432"/>
    </source>
</evidence>
<dbReference type="InterPro" id="IPR036514">
    <property type="entry name" value="SGNH_hydro_sf"/>
</dbReference>
<keyword evidence="8" id="KW-0511">Multifunctional enzyme</keyword>
<dbReference type="Gene3D" id="3.30.559.30">
    <property type="entry name" value="Nonribosomal peptide synthetase, condensation domain"/>
    <property type="match status" value="3"/>
</dbReference>
<dbReference type="SUPFAM" id="SSF53901">
    <property type="entry name" value="Thiolase-like"/>
    <property type="match status" value="1"/>
</dbReference>
<dbReference type="EMBL" id="JACXZA010000002">
    <property type="protein sequence ID" value="MBD3919135.1"/>
    <property type="molecule type" value="Genomic_DNA"/>
</dbReference>
<dbReference type="InterPro" id="IPR016039">
    <property type="entry name" value="Thiolase-like"/>
</dbReference>
<dbReference type="Pfam" id="PF13193">
    <property type="entry name" value="AMP-binding_C"/>
    <property type="match status" value="1"/>
</dbReference>
<dbReference type="InterPro" id="IPR020845">
    <property type="entry name" value="AMP-binding_CS"/>
</dbReference>
<gene>
    <name evidence="11" type="ORF">H8B09_10245</name>
</gene>
<dbReference type="PROSITE" id="PS00012">
    <property type="entry name" value="PHOSPHOPANTETHEINE"/>
    <property type="match status" value="2"/>
</dbReference>
<dbReference type="CDD" id="cd00833">
    <property type="entry name" value="PKS"/>
    <property type="match status" value="1"/>
</dbReference>
<dbReference type="Pfam" id="PF22621">
    <property type="entry name" value="CurL-like_PKS_C"/>
    <property type="match status" value="1"/>
</dbReference>
<keyword evidence="6" id="KW-0677">Repeat</keyword>
<dbReference type="InterPro" id="IPR001242">
    <property type="entry name" value="Condensation_dom"/>
</dbReference>
<dbReference type="Gene3D" id="1.10.1200.10">
    <property type="entry name" value="ACP-like"/>
    <property type="match status" value="3"/>
</dbReference>
<dbReference type="InterPro" id="IPR020806">
    <property type="entry name" value="PKS_PP-bd"/>
</dbReference>
<dbReference type="Pfam" id="PF00501">
    <property type="entry name" value="AMP-binding"/>
    <property type="match status" value="1"/>
</dbReference>
<dbReference type="Pfam" id="PF00109">
    <property type="entry name" value="ketoacyl-synt"/>
    <property type="match status" value="1"/>
</dbReference>
<comment type="cofactor">
    <cofactor evidence="1">
        <name>pantetheine 4'-phosphate</name>
        <dbReference type="ChEBI" id="CHEBI:47942"/>
    </cofactor>
</comment>
<comment type="caution">
    <text evidence="11">The sequence shown here is derived from an EMBL/GenBank/DDBJ whole genome shotgun (WGS) entry which is preliminary data.</text>
</comment>
<keyword evidence="7" id="KW-0045">Antibiotic biosynthesis</keyword>
<dbReference type="CDD" id="cd05930">
    <property type="entry name" value="A_NRPS"/>
    <property type="match status" value="1"/>
</dbReference>
<dbReference type="Proteomes" id="UP000609346">
    <property type="component" value="Unassembled WGS sequence"/>
</dbReference>
<evidence type="ECO:0000313" key="11">
    <source>
        <dbReference type="EMBL" id="MBD3919135.1"/>
    </source>
</evidence>
<keyword evidence="12" id="KW-1185">Reference proteome</keyword>
<dbReference type="Gene3D" id="3.30.300.30">
    <property type="match status" value="1"/>
</dbReference>
<feature type="domain" description="Carrier" evidence="9">
    <location>
        <begin position="646"/>
        <end position="721"/>
    </location>
</feature>
<dbReference type="Gene3D" id="3.30.559.10">
    <property type="entry name" value="Chloramphenicol acetyltransferase-like domain"/>
    <property type="match status" value="3"/>
</dbReference>
<dbReference type="PANTHER" id="PTHR45527:SF1">
    <property type="entry name" value="FATTY ACID SYNTHASE"/>
    <property type="match status" value="1"/>
</dbReference>
<dbReference type="Gene3D" id="3.40.50.1000">
    <property type="entry name" value="HAD superfamily/HAD-like"/>
    <property type="match status" value="1"/>
</dbReference>
<evidence type="ECO:0000313" key="12">
    <source>
        <dbReference type="Proteomes" id="UP000609346"/>
    </source>
</evidence>
<dbReference type="PROSITE" id="PS50075">
    <property type="entry name" value="CARRIER"/>
    <property type="match status" value="3"/>
</dbReference>
<organism evidence="11 12">
    <name type="scientific">Paenibacillus terricola</name>
    <dbReference type="NCBI Taxonomy" id="2763503"/>
    <lineage>
        <taxon>Bacteria</taxon>
        <taxon>Bacillati</taxon>
        <taxon>Bacillota</taxon>
        <taxon>Bacilli</taxon>
        <taxon>Bacillales</taxon>
        <taxon>Paenibacillaceae</taxon>
        <taxon>Paenibacillus</taxon>
    </lineage>
</organism>
<proteinExistence type="inferred from homology"/>
<dbReference type="InterPro" id="IPR006162">
    <property type="entry name" value="Ppantetheine_attach_site"/>
</dbReference>